<evidence type="ECO:0000313" key="2">
    <source>
        <dbReference type="EMBL" id="WVZ53566.1"/>
    </source>
</evidence>
<feature type="compositionally biased region" description="Acidic residues" evidence="1">
    <location>
        <begin position="83"/>
        <end position="96"/>
    </location>
</feature>
<feature type="compositionally biased region" description="Basic residues" evidence="1">
    <location>
        <begin position="23"/>
        <end position="39"/>
    </location>
</feature>
<proteinExistence type="predicted"/>
<feature type="region of interest" description="Disordered" evidence="1">
    <location>
        <begin position="22"/>
        <end position="96"/>
    </location>
</feature>
<organism evidence="2 3">
    <name type="scientific">Paspalum notatum var. saurae</name>
    <dbReference type="NCBI Taxonomy" id="547442"/>
    <lineage>
        <taxon>Eukaryota</taxon>
        <taxon>Viridiplantae</taxon>
        <taxon>Streptophyta</taxon>
        <taxon>Embryophyta</taxon>
        <taxon>Tracheophyta</taxon>
        <taxon>Spermatophyta</taxon>
        <taxon>Magnoliopsida</taxon>
        <taxon>Liliopsida</taxon>
        <taxon>Poales</taxon>
        <taxon>Poaceae</taxon>
        <taxon>PACMAD clade</taxon>
        <taxon>Panicoideae</taxon>
        <taxon>Andropogonodae</taxon>
        <taxon>Paspaleae</taxon>
        <taxon>Paspalinae</taxon>
        <taxon>Paspalum</taxon>
    </lineage>
</organism>
<reference evidence="2 3" key="1">
    <citation type="submission" date="2024-02" db="EMBL/GenBank/DDBJ databases">
        <title>High-quality chromosome-scale genome assembly of Pensacola bahiagrass (Paspalum notatum Flugge var. saurae).</title>
        <authorList>
            <person name="Vega J.M."/>
            <person name="Podio M."/>
            <person name="Orjuela J."/>
            <person name="Siena L.A."/>
            <person name="Pessino S.C."/>
            <person name="Combes M.C."/>
            <person name="Mariac C."/>
            <person name="Albertini E."/>
            <person name="Pupilli F."/>
            <person name="Ortiz J.P.A."/>
            <person name="Leblanc O."/>
        </authorList>
    </citation>
    <scope>NUCLEOTIDE SEQUENCE [LARGE SCALE GENOMIC DNA]</scope>
    <source>
        <strain evidence="2">R1</strain>
        <tissue evidence="2">Leaf</tissue>
    </source>
</reference>
<name>A0AAQ3SHQ6_PASNO</name>
<keyword evidence="3" id="KW-1185">Reference proteome</keyword>
<dbReference type="EMBL" id="CP144745">
    <property type="protein sequence ID" value="WVZ53566.1"/>
    <property type="molecule type" value="Genomic_DNA"/>
</dbReference>
<gene>
    <name evidence="2" type="ORF">U9M48_004488</name>
</gene>
<protein>
    <submittedName>
        <fullName evidence="2">Uncharacterized protein</fullName>
    </submittedName>
</protein>
<dbReference type="Proteomes" id="UP001341281">
    <property type="component" value="Chromosome 01"/>
</dbReference>
<evidence type="ECO:0000313" key="3">
    <source>
        <dbReference type="Proteomes" id="UP001341281"/>
    </source>
</evidence>
<dbReference type="AlphaFoldDB" id="A0AAQ3SHQ6"/>
<accession>A0AAQ3SHQ6</accession>
<feature type="compositionally biased region" description="Polar residues" evidence="1">
    <location>
        <begin position="62"/>
        <end position="80"/>
    </location>
</feature>
<evidence type="ECO:0000256" key="1">
    <source>
        <dbReference type="SAM" id="MobiDB-lite"/>
    </source>
</evidence>
<sequence>MLQPNAGVARCPHVAASAPLPARSRRCTPHAVTGRRRPKSPLTPQLARPAGPLECAPPALTKSKNGHTMTLRSTVTSARNCENDLDERDWDDGGDDIYEDTEARVFTERDLCFSKANVMQGCNHMDGHLFNRLMTPLFFGKR</sequence>